<keyword evidence="9" id="KW-1185">Reference proteome</keyword>
<evidence type="ECO:0000313" key="8">
    <source>
        <dbReference type="EMBL" id="WAR30405.1"/>
    </source>
</evidence>
<name>A0ABY7G8G2_MYAAR</name>
<keyword evidence="1" id="KW-0645">Protease</keyword>
<sequence>MRPDRDDYVTVHYENINITNHVQFDPLKNGSTKSYGKAYDYLSVMHYGGCKAKICPENAFMGKDCRCYCKGPARDPIRRCDAVVSCDTPAIDMSVYSVYTANSEEIDSLEGKLYPDGTVLRLFDYMCVDSTVGNFTCVGGVWRIDVTECEHVFECEIGDYSNDNIELYLDGEKLEVGKLVHEGSEIKARCKHAHEGLAGSSSLLTCTDGKLVGDFPVDCPNEKCAVTYNPATGNVIDTDDDVIPNGTRINSDVSVTLSCLKGHIPDSQQLTCNFGKFKETVNGQLPVCTYVCQPEVGEERLVEYKNKDIIKKWTYGIGSYQGCRDKCNRFKRVLCRAFAFGYIGRNPKCQITFRNPIVSPEILQDQPFWTVWARECDLH</sequence>
<protein>
    <recommendedName>
        <fullName evidence="7">Peptidase M12A domain-containing protein</fullName>
    </recommendedName>
</protein>
<dbReference type="Gene3D" id="3.40.390.10">
    <property type="entry name" value="Collagenase (Catalytic Domain)"/>
    <property type="match status" value="1"/>
</dbReference>
<proteinExistence type="predicted"/>
<evidence type="ECO:0000256" key="2">
    <source>
        <dbReference type="ARBA" id="ARBA00022723"/>
    </source>
</evidence>
<comment type="caution">
    <text evidence="6">Lacks conserved residue(s) required for the propagation of feature annotation.</text>
</comment>
<dbReference type="PROSITE" id="PS51864">
    <property type="entry name" value="ASTACIN"/>
    <property type="match status" value="1"/>
</dbReference>
<evidence type="ECO:0000256" key="3">
    <source>
        <dbReference type="ARBA" id="ARBA00022801"/>
    </source>
</evidence>
<dbReference type="InterPro" id="IPR001506">
    <property type="entry name" value="Peptidase_M12A"/>
</dbReference>
<evidence type="ECO:0000313" key="9">
    <source>
        <dbReference type="Proteomes" id="UP001164746"/>
    </source>
</evidence>
<dbReference type="EMBL" id="CP111028">
    <property type="protein sequence ID" value="WAR30405.1"/>
    <property type="molecule type" value="Genomic_DNA"/>
</dbReference>
<organism evidence="8 9">
    <name type="scientific">Mya arenaria</name>
    <name type="common">Soft-shell clam</name>
    <dbReference type="NCBI Taxonomy" id="6604"/>
    <lineage>
        <taxon>Eukaryota</taxon>
        <taxon>Metazoa</taxon>
        <taxon>Spiralia</taxon>
        <taxon>Lophotrochozoa</taxon>
        <taxon>Mollusca</taxon>
        <taxon>Bivalvia</taxon>
        <taxon>Autobranchia</taxon>
        <taxon>Heteroconchia</taxon>
        <taxon>Euheterodonta</taxon>
        <taxon>Imparidentia</taxon>
        <taxon>Neoheterodontei</taxon>
        <taxon>Myida</taxon>
        <taxon>Myoidea</taxon>
        <taxon>Myidae</taxon>
        <taxon>Mya</taxon>
    </lineage>
</organism>
<keyword evidence="4" id="KW-0862">Zinc</keyword>
<feature type="domain" description="Peptidase M12A" evidence="7">
    <location>
        <begin position="1"/>
        <end position="87"/>
    </location>
</feature>
<evidence type="ECO:0000256" key="1">
    <source>
        <dbReference type="ARBA" id="ARBA00022670"/>
    </source>
</evidence>
<gene>
    <name evidence="8" type="ORF">MAR_032947</name>
</gene>
<dbReference type="SUPFAM" id="SSF55486">
    <property type="entry name" value="Metalloproteases ('zincins'), catalytic domain"/>
    <property type="match status" value="1"/>
</dbReference>
<evidence type="ECO:0000259" key="7">
    <source>
        <dbReference type="PROSITE" id="PS51864"/>
    </source>
</evidence>
<reference evidence="8" key="1">
    <citation type="submission" date="2022-11" db="EMBL/GenBank/DDBJ databases">
        <title>Centuries of genome instability and evolution in soft-shell clam transmissible cancer (bioRxiv).</title>
        <authorList>
            <person name="Hart S.F.M."/>
            <person name="Yonemitsu M.A."/>
            <person name="Giersch R.M."/>
            <person name="Beal B.F."/>
            <person name="Arriagada G."/>
            <person name="Davis B.W."/>
            <person name="Ostrander E.A."/>
            <person name="Goff S.P."/>
            <person name="Metzger M.J."/>
        </authorList>
    </citation>
    <scope>NUCLEOTIDE SEQUENCE</scope>
    <source>
        <strain evidence="8">MELC-2E11</strain>
        <tissue evidence="8">Siphon/mantle</tissue>
    </source>
</reference>
<dbReference type="PANTHER" id="PTHR10127">
    <property type="entry name" value="DISCOIDIN, CUB, EGF, LAMININ , AND ZINC METALLOPROTEASE DOMAIN CONTAINING"/>
    <property type="match status" value="1"/>
</dbReference>
<evidence type="ECO:0000256" key="5">
    <source>
        <dbReference type="ARBA" id="ARBA00023049"/>
    </source>
</evidence>
<evidence type="ECO:0000256" key="6">
    <source>
        <dbReference type="PROSITE-ProRule" id="PRU01211"/>
    </source>
</evidence>
<evidence type="ECO:0000256" key="4">
    <source>
        <dbReference type="ARBA" id="ARBA00022833"/>
    </source>
</evidence>
<dbReference type="Pfam" id="PF01400">
    <property type="entry name" value="Astacin"/>
    <property type="match status" value="1"/>
</dbReference>
<accession>A0ABY7G8G2</accession>
<keyword evidence="2" id="KW-0479">Metal-binding</keyword>
<keyword evidence="5" id="KW-0482">Metalloprotease</keyword>
<dbReference type="Proteomes" id="UP001164746">
    <property type="component" value="Chromosome 17"/>
</dbReference>
<dbReference type="InterPro" id="IPR024079">
    <property type="entry name" value="MetalloPept_cat_dom_sf"/>
</dbReference>
<dbReference type="PANTHER" id="PTHR10127:SF780">
    <property type="entry name" value="METALLOENDOPEPTIDASE"/>
    <property type="match status" value="1"/>
</dbReference>
<keyword evidence="3" id="KW-0378">Hydrolase</keyword>